<dbReference type="PANTHER" id="PTHR47152:SF3">
    <property type="entry name" value="SLR1613 PROTEIN"/>
    <property type="match status" value="1"/>
</dbReference>
<keyword evidence="2" id="KW-0255">Endonuclease</keyword>
<accession>A0A832H085</accession>
<organism evidence="2">
    <name type="scientific">Oscillatoriales cyanobacterium SpSt-402</name>
    <dbReference type="NCBI Taxonomy" id="2282168"/>
    <lineage>
        <taxon>Bacteria</taxon>
        <taxon>Bacillati</taxon>
        <taxon>Cyanobacteriota</taxon>
        <taxon>Cyanophyceae</taxon>
        <taxon>Oscillatoriophycideae</taxon>
        <taxon>Oscillatoriales</taxon>
    </lineage>
</organism>
<feature type="domain" description="Putative restriction endonuclease" evidence="1">
    <location>
        <begin position="23"/>
        <end position="169"/>
    </location>
</feature>
<dbReference type="AlphaFoldDB" id="A0A832H085"/>
<name>A0A832H085_9CYAN</name>
<dbReference type="EMBL" id="DSRD01000215">
    <property type="protein sequence ID" value="HGW93299.1"/>
    <property type="molecule type" value="Genomic_DNA"/>
</dbReference>
<dbReference type="GO" id="GO:0004519">
    <property type="term" value="F:endonuclease activity"/>
    <property type="evidence" value="ECO:0007669"/>
    <property type="project" value="UniProtKB-KW"/>
</dbReference>
<dbReference type="InterPro" id="IPR011335">
    <property type="entry name" value="Restrct_endonuc-II-like"/>
</dbReference>
<evidence type="ECO:0000313" key="2">
    <source>
        <dbReference type="EMBL" id="HGW93299.1"/>
    </source>
</evidence>
<dbReference type="InterPro" id="IPR012296">
    <property type="entry name" value="Nuclease_put_TT1808"/>
</dbReference>
<dbReference type="CDD" id="cd06260">
    <property type="entry name" value="DUF820-like"/>
    <property type="match status" value="1"/>
</dbReference>
<keyword evidence="2" id="KW-0540">Nuclease</keyword>
<dbReference type="InterPro" id="IPR008538">
    <property type="entry name" value="Uma2"/>
</dbReference>
<keyword evidence="2" id="KW-0378">Hydrolase</keyword>
<gene>
    <name evidence="2" type="ORF">ENR47_03290</name>
</gene>
<reference evidence="2" key="1">
    <citation type="journal article" date="2020" name="mSystems">
        <title>Genome- and Community-Level Interaction Insights into Carbon Utilization and Element Cycling Functions of Hydrothermarchaeota in Hydrothermal Sediment.</title>
        <authorList>
            <person name="Zhou Z."/>
            <person name="Liu Y."/>
            <person name="Xu W."/>
            <person name="Pan J."/>
            <person name="Luo Z.H."/>
            <person name="Li M."/>
        </authorList>
    </citation>
    <scope>NUCLEOTIDE SEQUENCE [LARGE SCALE GENOMIC DNA]</scope>
    <source>
        <strain evidence="2">SpSt-402</strain>
    </source>
</reference>
<dbReference type="Gene3D" id="3.90.1570.10">
    <property type="entry name" value="tt1808, chain A"/>
    <property type="match status" value="1"/>
</dbReference>
<dbReference type="Pfam" id="PF05685">
    <property type="entry name" value="Uma2"/>
    <property type="match status" value="1"/>
</dbReference>
<dbReference type="PANTHER" id="PTHR47152">
    <property type="entry name" value="SLR2084 PROTEIN-RELATED"/>
    <property type="match status" value="1"/>
</dbReference>
<comment type="caution">
    <text evidence="2">The sequence shown here is derived from an EMBL/GenBank/DDBJ whole genome shotgun (WGS) entry which is preliminary data.</text>
</comment>
<sequence length="197" mass="22908">MTTQVLQSPSPRPAKVIHNVSWEQLEEIDRSLEDFPGLKLIYLDGTLEIMPIGEEHEDAKATMRMLLEAYLRAKSIRFYSRGGPTLGRKEQKARNEPDECFNIGTRKQFPDLVFEVTVTSGGVDRLEGYRRMEVAEVWFWEDGVLSIYRLRSNGYERVSNTELVEQFPIDLFTRYITYYDQYDAVDEFLAAIQHPSI</sequence>
<dbReference type="SUPFAM" id="SSF52980">
    <property type="entry name" value="Restriction endonuclease-like"/>
    <property type="match status" value="1"/>
</dbReference>
<evidence type="ECO:0000259" key="1">
    <source>
        <dbReference type="Pfam" id="PF05685"/>
    </source>
</evidence>
<protein>
    <submittedName>
        <fullName evidence="2">Uma2 family endonuclease</fullName>
    </submittedName>
</protein>
<proteinExistence type="predicted"/>